<accession>A0A1H6ICS1</accession>
<evidence type="ECO:0000313" key="4">
    <source>
        <dbReference type="Proteomes" id="UP000183190"/>
    </source>
</evidence>
<keyword evidence="1" id="KW-0472">Membrane</keyword>
<gene>
    <name evidence="3" type="ORF">SAMN02910265_00740</name>
</gene>
<proteinExistence type="predicted"/>
<dbReference type="RefSeq" id="WP_074714547.1">
    <property type="nucleotide sequence ID" value="NZ_FNWV01000002.1"/>
</dbReference>
<dbReference type="EMBL" id="FNWV01000002">
    <property type="protein sequence ID" value="SEH45615.1"/>
    <property type="molecule type" value="Genomic_DNA"/>
</dbReference>
<dbReference type="OrthoDB" id="9766228at2"/>
<organism evidence="3 4">
    <name type="scientific">Ruminococcus flavefaciens</name>
    <dbReference type="NCBI Taxonomy" id="1265"/>
    <lineage>
        <taxon>Bacteria</taxon>
        <taxon>Bacillati</taxon>
        <taxon>Bacillota</taxon>
        <taxon>Clostridia</taxon>
        <taxon>Eubacteriales</taxon>
        <taxon>Oscillospiraceae</taxon>
        <taxon>Ruminococcus</taxon>
    </lineage>
</organism>
<feature type="domain" description="ABC-type uncharacterised transport system" evidence="2">
    <location>
        <begin position="173"/>
        <end position="309"/>
    </location>
</feature>
<dbReference type="Pfam" id="PF09822">
    <property type="entry name" value="ABC_transp_aux"/>
    <property type="match status" value="1"/>
</dbReference>
<dbReference type="AlphaFoldDB" id="A0A1H6ICS1"/>
<dbReference type="Proteomes" id="UP000183190">
    <property type="component" value="Unassembled WGS sequence"/>
</dbReference>
<keyword evidence="1" id="KW-0812">Transmembrane</keyword>
<protein>
    <submittedName>
        <fullName evidence="3">ABC-type uncharacterized transport system</fullName>
    </submittedName>
</protein>
<sequence>MKKKKNFTNTIAFIMAILVLVIFIPINLIVSFYDRGFDMTPSKKYTLNEKTKQLIADNSDKHIDVYYLSKLAYFNEADASEFLPLYHTLTQLDEFDNIDLTCFDPNENAALASSLDPEGNLGTKECDIFVKCNNVTKKISGAKIFQGSQGQKQYAGEELLAAAISICTSGSLPTVYFLTGHGEKSINDSFSIYADQLKSKDYDVQELDLDKAGAIPDNAKIIYLAGPQKDITDKEKDLLNEYAENGGSLSFLIDPCDTEGRFYNIENVMEKFGLILDYNYVTESLDANKLQDRNSKQVENFFRVEYPAGSRYNDEFTQDLTSDLNELISEGSYIAGIANTRSLTEIPEDSFPGASYTERSSIIKNVATASGEYTTVSKSMGGDEITAQQADELLTGLDLDFGYYSYNKVSGGKMVVFGTTSIIDSDAIAPSISGSNMLATFSNTWLYDSDIQFGIGNKFNSYDHMTFKDRKEATSVMVIVYVIPALLAIVGVAVWLKRRNS</sequence>
<name>A0A1H6ICS1_RUMFL</name>
<feature type="transmembrane region" description="Helical" evidence="1">
    <location>
        <begin position="12"/>
        <end position="33"/>
    </location>
</feature>
<feature type="transmembrane region" description="Helical" evidence="1">
    <location>
        <begin position="476"/>
        <end position="496"/>
    </location>
</feature>
<evidence type="ECO:0000313" key="3">
    <source>
        <dbReference type="EMBL" id="SEH45615.1"/>
    </source>
</evidence>
<dbReference type="InterPro" id="IPR019196">
    <property type="entry name" value="ABC_transp_unknown"/>
</dbReference>
<keyword evidence="1" id="KW-1133">Transmembrane helix</keyword>
<reference evidence="3 4" key="1">
    <citation type="submission" date="2016-10" db="EMBL/GenBank/DDBJ databases">
        <authorList>
            <person name="de Groot N.N."/>
        </authorList>
    </citation>
    <scope>NUCLEOTIDE SEQUENCE [LARGE SCALE GENOMIC DNA]</scope>
    <source>
        <strain evidence="3 4">YAD2003</strain>
    </source>
</reference>
<evidence type="ECO:0000259" key="2">
    <source>
        <dbReference type="Pfam" id="PF09822"/>
    </source>
</evidence>
<evidence type="ECO:0000256" key="1">
    <source>
        <dbReference type="SAM" id="Phobius"/>
    </source>
</evidence>